<accession>A0A0D6Q8Y3</accession>
<sequence length="82" mass="8970">MAKDTQVGQDTVAPYGLKLRHGIIRTTVIDKDDFGTGQLTQDSGNFLTQGTDIRSLVQNSRDYGDNGAIFHPIPCHAGCHQR</sequence>
<comment type="caution">
    <text evidence="1">The sequence shown here is derived from an EMBL/GenBank/DDBJ whole genome shotgun (WGS) entry which is preliminary data.</text>
</comment>
<protein>
    <submittedName>
        <fullName evidence="1">Uncharacterized protein</fullName>
    </submittedName>
</protein>
<reference evidence="1 2" key="1">
    <citation type="submission" date="2012-11" db="EMBL/GenBank/DDBJ databases">
        <title>Whole genome sequence of Gluconacetobacter xylinus NBRC 13693.</title>
        <authorList>
            <person name="Azuma Y."/>
            <person name="Higashiura N."/>
            <person name="Hirakawa H."/>
            <person name="Matsushita K."/>
        </authorList>
    </citation>
    <scope>NUCLEOTIDE SEQUENCE [LARGE SCALE GENOMIC DNA]</scope>
    <source>
        <strain evidence="1 2">NBRC 13693</strain>
    </source>
</reference>
<evidence type="ECO:0000313" key="2">
    <source>
        <dbReference type="Proteomes" id="UP000032683"/>
    </source>
</evidence>
<gene>
    <name evidence="1" type="ORF">Gxy13693_022_043</name>
</gene>
<dbReference type="Proteomes" id="UP000032683">
    <property type="component" value="Unassembled WGS sequence"/>
</dbReference>
<name>A0A0D6Q8Y3_KOMXY</name>
<proteinExistence type="predicted"/>
<evidence type="ECO:0000313" key="1">
    <source>
        <dbReference type="EMBL" id="GAN99440.1"/>
    </source>
</evidence>
<dbReference type="EMBL" id="BANJ01000022">
    <property type="protein sequence ID" value="GAN99440.1"/>
    <property type="molecule type" value="Genomic_DNA"/>
</dbReference>
<organism evidence="1 2">
    <name type="scientific">Komagataeibacter xylinus NBRC 13693</name>
    <dbReference type="NCBI Taxonomy" id="1234668"/>
    <lineage>
        <taxon>Bacteria</taxon>
        <taxon>Pseudomonadati</taxon>
        <taxon>Pseudomonadota</taxon>
        <taxon>Alphaproteobacteria</taxon>
        <taxon>Acetobacterales</taxon>
        <taxon>Acetobacteraceae</taxon>
        <taxon>Komagataeibacter</taxon>
    </lineage>
</organism>
<dbReference type="AlphaFoldDB" id="A0A0D6Q8Y3"/>